<accession>A0AAN9KE30</accession>
<evidence type="ECO:0000313" key="1">
    <source>
        <dbReference type="EMBL" id="KAK7316105.1"/>
    </source>
</evidence>
<protein>
    <submittedName>
        <fullName evidence="1">Uncharacterized protein</fullName>
    </submittedName>
</protein>
<sequence>MNKFSMDVIIFISTIQQGYIGFGALAPTLGNLILIIGVSGFVTGASAVGTVAGSIHVATSFGGLGFEYPFTDFGLVPNELLQGGGKNPRIGDYEVAQEHYILASMAMVENGQEVDVASVNSEGLASVQCCA</sequence>
<comment type="caution">
    <text evidence="1">The sequence shown here is derived from an EMBL/GenBank/DDBJ whole genome shotgun (WGS) entry which is preliminary data.</text>
</comment>
<evidence type="ECO:0000313" key="2">
    <source>
        <dbReference type="Proteomes" id="UP001367508"/>
    </source>
</evidence>
<name>A0AAN9KE30_CANGL</name>
<gene>
    <name evidence="1" type="ORF">VNO77_34830</name>
</gene>
<proteinExistence type="predicted"/>
<keyword evidence="2" id="KW-1185">Reference proteome</keyword>
<dbReference type="AlphaFoldDB" id="A0AAN9KE30"/>
<dbReference type="Proteomes" id="UP001367508">
    <property type="component" value="Unassembled WGS sequence"/>
</dbReference>
<dbReference type="EMBL" id="JAYMYQ010000008">
    <property type="protein sequence ID" value="KAK7316105.1"/>
    <property type="molecule type" value="Genomic_DNA"/>
</dbReference>
<reference evidence="1 2" key="1">
    <citation type="submission" date="2024-01" db="EMBL/GenBank/DDBJ databases">
        <title>The genomes of 5 underutilized Papilionoideae crops provide insights into root nodulation and disease resistanc.</title>
        <authorList>
            <person name="Jiang F."/>
        </authorList>
    </citation>
    <scope>NUCLEOTIDE SEQUENCE [LARGE SCALE GENOMIC DNA]</scope>
    <source>
        <strain evidence="1">LVBAO_FW01</strain>
        <tissue evidence="1">Leaves</tissue>
    </source>
</reference>
<organism evidence="1 2">
    <name type="scientific">Canavalia gladiata</name>
    <name type="common">Sword bean</name>
    <name type="synonym">Dolichos gladiatus</name>
    <dbReference type="NCBI Taxonomy" id="3824"/>
    <lineage>
        <taxon>Eukaryota</taxon>
        <taxon>Viridiplantae</taxon>
        <taxon>Streptophyta</taxon>
        <taxon>Embryophyta</taxon>
        <taxon>Tracheophyta</taxon>
        <taxon>Spermatophyta</taxon>
        <taxon>Magnoliopsida</taxon>
        <taxon>eudicotyledons</taxon>
        <taxon>Gunneridae</taxon>
        <taxon>Pentapetalae</taxon>
        <taxon>rosids</taxon>
        <taxon>fabids</taxon>
        <taxon>Fabales</taxon>
        <taxon>Fabaceae</taxon>
        <taxon>Papilionoideae</taxon>
        <taxon>50 kb inversion clade</taxon>
        <taxon>NPAAA clade</taxon>
        <taxon>indigoferoid/millettioid clade</taxon>
        <taxon>Phaseoleae</taxon>
        <taxon>Canavalia</taxon>
    </lineage>
</organism>